<evidence type="ECO:0000313" key="3">
    <source>
        <dbReference type="EMBL" id="TPG13016.1"/>
    </source>
</evidence>
<evidence type="ECO:0000259" key="2">
    <source>
        <dbReference type="Pfam" id="PF19830"/>
    </source>
</evidence>
<dbReference type="EMBL" id="RCZK01000004">
    <property type="protein sequence ID" value="TPG13016.1"/>
    <property type="molecule type" value="Genomic_DNA"/>
</dbReference>
<organism evidence="3 4">
    <name type="scientific">Sphingomonas oligophenolica</name>
    <dbReference type="NCBI Taxonomy" id="301154"/>
    <lineage>
        <taxon>Bacteria</taxon>
        <taxon>Pseudomonadati</taxon>
        <taxon>Pseudomonadota</taxon>
        <taxon>Alphaproteobacteria</taxon>
        <taxon>Sphingomonadales</taxon>
        <taxon>Sphingomonadaceae</taxon>
        <taxon>Sphingomonas</taxon>
    </lineage>
</organism>
<dbReference type="OrthoDB" id="1814621at2"/>
<feature type="transmembrane region" description="Helical" evidence="1">
    <location>
        <begin position="40"/>
        <end position="60"/>
    </location>
</feature>
<name>A0A502CMM0_9SPHN</name>
<dbReference type="Proteomes" id="UP000318413">
    <property type="component" value="Unassembled WGS sequence"/>
</dbReference>
<reference evidence="3 4" key="1">
    <citation type="journal article" date="2019" name="Environ. Microbiol.">
        <title>Species interactions and distinct microbial communities in high Arctic permafrost affected cryosols are associated with the CH4 and CO2 gas fluxes.</title>
        <authorList>
            <person name="Altshuler I."/>
            <person name="Hamel J."/>
            <person name="Turney S."/>
            <person name="Magnuson E."/>
            <person name="Levesque R."/>
            <person name="Greer C."/>
            <person name="Whyte L.G."/>
        </authorList>
    </citation>
    <scope>NUCLEOTIDE SEQUENCE [LARGE SCALE GENOMIC DNA]</scope>
    <source>
        <strain evidence="3 4">S5.1</strain>
    </source>
</reference>
<keyword evidence="4" id="KW-1185">Reference proteome</keyword>
<keyword evidence="1" id="KW-0472">Membrane</keyword>
<keyword evidence="1" id="KW-0812">Transmembrane</keyword>
<feature type="transmembrane region" description="Helical" evidence="1">
    <location>
        <begin position="90"/>
        <end position="107"/>
    </location>
</feature>
<gene>
    <name evidence="3" type="ORF">EAH84_06225</name>
</gene>
<accession>A0A502CMM0</accession>
<proteinExistence type="predicted"/>
<feature type="transmembrane region" description="Helical" evidence="1">
    <location>
        <begin position="67"/>
        <end position="84"/>
    </location>
</feature>
<sequence>MRTTLLNAPDGVPVLFTDSNPLMTLAAKPVAAMLPVDAQFVGLFILLSLVLQAVFAWLLLRHHAPGAVALWAGVILLAFPPTLANRFIHANLMAHWTILAALCLYLHPERGQRLR</sequence>
<comment type="caution">
    <text evidence="3">The sequence shown here is derived from an EMBL/GenBank/DDBJ whole genome shotgun (WGS) entry which is preliminary data.</text>
</comment>
<keyword evidence="1" id="KW-1133">Transmembrane helix</keyword>
<feature type="domain" description="DUF6311" evidence="2">
    <location>
        <begin position="2"/>
        <end position="114"/>
    </location>
</feature>
<dbReference type="AlphaFoldDB" id="A0A502CMM0"/>
<dbReference type="InterPro" id="IPR046278">
    <property type="entry name" value="DUF6311"/>
</dbReference>
<evidence type="ECO:0000256" key="1">
    <source>
        <dbReference type="SAM" id="Phobius"/>
    </source>
</evidence>
<evidence type="ECO:0000313" key="4">
    <source>
        <dbReference type="Proteomes" id="UP000318413"/>
    </source>
</evidence>
<dbReference type="Pfam" id="PF19830">
    <property type="entry name" value="DUF6311"/>
    <property type="match status" value="1"/>
</dbReference>
<protein>
    <recommendedName>
        <fullName evidence="2">DUF6311 domain-containing protein</fullName>
    </recommendedName>
</protein>